<dbReference type="GO" id="GO:0008781">
    <property type="term" value="F:N-acylneuraminate cytidylyltransferase activity"/>
    <property type="evidence" value="ECO:0007669"/>
    <property type="project" value="TreeGrafter"/>
</dbReference>
<evidence type="ECO:0000313" key="1">
    <source>
        <dbReference type="EMBL" id="TDK65538.1"/>
    </source>
</evidence>
<dbReference type="OrthoDB" id="9805604at2"/>
<dbReference type="Proteomes" id="UP000294829">
    <property type="component" value="Unassembled WGS sequence"/>
</dbReference>
<dbReference type="InterPro" id="IPR003329">
    <property type="entry name" value="Cytidylyl_trans"/>
</dbReference>
<comment type="caution">
    <text evidence="1">The sequence shown here is derived from an EMBL/GenBank/DDBJ whole genome shotgun (WGS) entry which is preliminary data.</text>
</comment>
<keyword evidence="1" id="KW-0808">Transferase</keyword>
<protein>
    <submittedName>
        <fullName evidence="1">Acylneuraminate cytidylyltransferase family protein</fullName>
    </submittedName>
</protein>
<dbReference type="InterPro" id="IPR050793">
    <property type="entry name" value="CMP-NeuNAc_synthase"/>
</dbReference>
<dbReference type="AlphaFoldDB" id="A0A4R5W2N9"/>
<reference evidence="1 2" key="1">
    <citation type="submission" date="2019-03" db="EMBL/GenBank/DDBJ databases">
        <title>Sapientia aquatica gen. nov., sp. nov., isolated from a crater lake.</title>
        <authorList>
            <person name="Felfoldi T."/>
            <person name="Szabo A."/>
            <person name="Toth E."/>
            <person name="Schumann P."/>
            <person name="Keki Z."/>
            <person name="Marialigeti K."/>
            <person name="Mathe I."/>
        </authorList>
    </citation>
    <scope>NUCLEOTIDE SEQUENCE [LARGE SCALE GENOMIC DNA]</scope>
    <source>
        <strain evidence="1 2">SA-152</strain>
    </source>
</reference>
<evidence type="ECO:0000313" key="2">
    <source>
        <dbReference type="Proteomes" id="UP000294829"/>
    </source>
</evidence>
<dbReference type="InterPro" id="IPR029044">
    <property type="entry name" value="Nucleotide-diphossugar_trans"/>
</dbReference>
<name>A0A4R5W2N9_9BURK</name>
<organism evidence="1 2">
    <name type="scientific">Sapientia aquatica</name>
    <dbReference type="NCBI Taxonomy" id="1549640"/>
    <lineage>
        <taxon>Bacteria</taxon>
        <taxon>Pseudomonadati</taxon>
        <taxon>Pseudomonadota</taxon>
        <taxon>Betaproteobacteria</taxon>
        <taxon>Burkholderiales</taxon>
        <taxon>Oxalobacteraceae</taxon>
        <taxon>Sapientia</taxon>
    </lineage>
</organism>
<dbReference type="PANTHER" id="PTHR21485">
    <property type="entry name" value="HAD SUPERFAMILY MEMBERS CMAS AND KDSC"/>
    <property type="match status" value="1"/>
</dbReference>
<dbReference type="Gene3D" id="3.90.550.10">
    <property type="entry name" value="Spore Coat Polysaccharide Biosynthesis Protein SpsA, Chain A"/>
    <property type="match status" value="1"/>
</dbReference>
<dbReference type="SUPFAM" id="SSF53448">
    <property type="entry name" value="Nucleotide-diphospho-sugar transferases"/>
    <property type="match status" value="1"/>
</dbReference>
<dbReference type="PANTHER" id="PTHR21485:SF6">
    <property type="entry name" value="N-ACYLNEURAMINATE CYTIDYLYLTRANSFERASE-RELATED"/>
    <property type="match status" value="1"/>
</dbReference>
<sequence length="229" mass="25585">MRNWSLKTLALIPARGGSKGIPRKNCRLLAGKPLIAWSIEAALASPYIDSVVVSTDDQEIADISRQYGAQVPFMRPSELAQDDSPGMAPVLHALEHLPQFDHILLLQPTSPLRTLGEVNRCIEFAVARQAKAVVSVNESAQSPYWMYRLDVDSYLSQLIPSTEFTSRQQLPPVFSLNGALYFANCEWLKKTQTFLTHETLGFVMPIEQSLDIDTPFDWKIAELLLADTL</sequence>
<accession>A0A4R5W2N9</accession>
<dbReference type="EMBL" id="SMYL01000005">
    <property type="protein sequence ID" value="TDK65538.1"/>
    <property type="molecule type" value="Genomic_DNA"/>
</dbReference>
<gene>
    <name evidence="1" type="ORF">E2I14_11320</name>
</gene>
<keyword evidence="1" id="KW-0548">Nucleotidyltransferase</keyword>
<dbReference type="Pfam" id="PF02348">
    <property type="entry name" value="CTP_transf_3"/>
    <property type="match status" value="1"/>
</dbReference>
<proteinExistence type="predicted"/>
<dbReference type="CDD" id="cd02513">
    <property type="entry name" value="CMP-NeuAc_Synthase"/>
    <property type="match status" value="1"/>
</dbReference>
<keyword evidence="2" id="KW-1185">Reference proteome</keyword>